<organism evidence="1 2">
    <name type="scientific">Streptacidiphilus alkalitolerans</name>
    <dbReference type="NCBI Taxonomy" id="3342712"/>
    <lineage>
        <taxon>Bacteria</taxon>
        <taxon>Bacillati</taxon>
        <taxon>Actinomycetota</taxon>
        <taxon>Actinomycetes</taxon>
        <taxon>Kitasatosporales</taxon>
        <taxon>Streptomycetaceae</taxon>
        <taxon>Streptacidiphilus</taxon>
    </lineage>
</organism>
<proteinExistence type="predicted"/>
<dbReference type="InterPro" id="IPR027417">
    <property type="entry name" value="P-loop_NTPase"/>
</dbReference>
<dbReference type="InterPro" id="IPR046462">
    <property type="entry name" value="TerL_nuclease"/>
</dbReference>
<dbReference type="PANTHER" id="PTHR41287">
    <property type="match status" value="1"/>
</dbReference>
<protein>
    <submittedName>
        <fullName evidence="1">Terminase large subunit domain-containing protein</fullName>
    </submittedName>
</protein>
<dbReference type="Gene3D" id="3.40.50.300">
    <property type="entry name" value="P-loop containing nucleotide triphosphate hydrolases"/>
    <property type="match status" value="1"/>
</dbReference>
<dbReference type="EMBL" id="JBHEZX010000005">
    <property type="protein sequence ID" value="MFC1410501.1"/>
    <property type="molecule type" value="Genomic_DNA"/>
</dbReference>
<accession>A0ABV6V9V6</accession>
<dbReference type="PANTHER" id="PTHR41287:SF1">
    <property type="entry name" value="PROTEIN YMFN"/>
    <property type="match status" value="1"/>
</dbReference>
<dbReference type="Pfam" id="PF03354">
    <property type="entry name" value="TerL_ATPase"/>
    <property type="match status" value="1"/>
</dbReference>
<gene>
    <name evidence="1" type="ORF">ACEZDG_14630</name>
</gene>
<dbReference type="InterPro" id="IPR046461">
    <property type="entry name" value="TerL_ATPase"/>
</dbReference>
<name>A0ABV6V9V6_9ACTN</name>
<comment type="caution">
    <text evidence="1">The sequence shown here is derived from an EMBL/GenBank/DDBJ whole genome shotgun (WGS) entry which is preliminary data.</text>
</comment>
<dbReference type="Pfam" id="PF20441">
    <property type="entry name" value="TerL_nuclease"/>
    <property type="match status" value="1"/>
</dbReference>
<sequence>MPRRRAAPPRFPRRLPRGPQLWDREKSRWSEENTDGVFACELIESYLRLTKGPARGTLVQLREWQADLICDILRLDAKGRRQYWTYLLLVPRKNSKSLLGAGLAIDGLFDEQGAEVYSCAAAKDQAKIIFGEVRAAVEMAPELDAKQGGLLKVYRDAIEYPATGSVYRALSSEAFTKEGLNPSRVLFDELHAQPNWELWNVMNQGSDTRQQPLVIGISTFGVKSDASGQDSVCYAQYQYAKKIIKGELEDLRYGARIYETNDRVRGFDYRDQQVWERANPSLGDFLDAEKMAAAMRKTPEGDFKTKRLNIWVSKATVWLPEGAWDRCAAPDTAIPDGVDVVLGFDGSYNNDCTGLTVVRIPETLRFDPDAAEYASLEDDQKQRLFKVRNAGLRLPHLDVVQLWERPADAGQDWTVPILEAEEAIREACRRWQVREIVVDPARWARTFQILDSEGLPVMAFPQSPERMVPATGRFYEGVMNQRFTHSGDPRLARHIGNAVTKPTTRGPMVFKDSKSSPRKIDLAVASIIALHVACSPPEGPPEPQFFSWDDL</sequence>
<keyword evidence="2" id="KW-1185">Reference proteome</keyword>
<reference evidence="1 2" key="1">
    <citation type="submission" date="2024-09" db="EMBL/GenBank/DDBJ databases">
        <authorList>
            <person name="Lee S.D."/>
        </authorList>
    </citation>
    <scope>NUCLEOTIDE SEQUENCE [LARGE SCALE GENOMIC DNA]</scope>
    <source>
        <strain evidence="1 2">N1-1</strain>
    </source>
</reference>
<evidence type="ECO:0000313" key="1">
    <source>
        <dbReference type="EMBL" id="MFC1410501.1"/>
    </source>
</evidence>
<dbReference type="InterPro" id="IPR005021">
    <property type="entry name" value="Terminase_largesu-like"/>
</dbReference>
<evidence type="ECO:0000313" key="2">
    <source>
        <dbReference type="Proteomes" id="UP001592582"/>
    </source>
</evidence>
<dbReference type="Proteomes" id="UP001592582">
    <property type="component" value="Unassembled WGS sequence"/>
</dbReference>